<evidence type="ECO:0000256" key="5">
    <source>
        <dbReference type="PROSITE-ProRule" id="PRU00104"/>
    </source>
</evidence>
<dbReference type="InterPro" id="IPR044611">
    <property type="entry name" value="E3A/B/C-like"/>
</dbReference>
<feature type="region of interest" description="Disordered" evidence="6">
    <location>
        <begin position="1"/>
        <end position="26"/>
    </location>
</feature>
<dbReference type="EC" id="2.3.2.26" evidence="2"/>
<dbReference type="Gene3D" id="3.30.2160.10">
    <property type="entry name" value="Hect, E3 ligase catalytic domain"/>
    <property type="match status" value="1"/>
</dbReference>
<dbReference type="FunFam" id="3.30.2410.10:FF:000011">
    <property type="entry name" value="Putative Ubiquitin-protein ligase E3C"/>
    <property type="match status" value="1"/>
</dbReference>
<dbReference type="AlphaFoldDB" id="A0AAF0Y6G4"/>
<dbReference type="Gene3D" id="3.30.2410.10">
    <property type="entry name" value="Hect, E3 ligase catalytic domain"/>
    <property type="match status" value="1"/>
</dbReference>
<dbReference type="EMBL" id="CP086716">
    <property type="protein sequence ID" value="WOO81123.1"/>
    <property type="molecule type" value="Genomic_DNA"/>
</dbReference>
<evidence type="ECO:0000259" key="7">
    <source>
        <dbReference type="PROSITE" id="PS50237"/>
    </source>
</evidence>
<dbReference type="Pfam" id="PF00632">
    <property type="entry name" value="HECT"/>
    <property type="match status" value="1"/>
</dbReference>
<dbReference type="PROSITE" id="PS50237">
    <property type="entry name" value="HECT"/>
    <property type="match status" value="1"/>
</dbReference>
<evidence type="ECO:0000256" key="6">
    <source>
        <dbReference type="SAM" id="MobiDB-lite"/>
    </source>
</evidence>
<feature type="active site" description="Glycyl thioester intermediate" evidence="5">
    <location>
        <position position="984"/>
    </location>
</feature>
<dbReference type="RefSeq" id="XP_062627155.1">
    <property type="nucleotide sequence ID" value="XM_062771171.1"/>
</dbReference>
<evidence type="ECO:0000256" key="4">
    <source>
        <dbReference type="ARBA" id="ARBA00022786"/>
    </source>
</evidence>
<dbReference type="GO" id="GO:0061630">
    <property type="term" value="F:ubiquitin protein ligase activity"/>
    <property type="evidence" value="ECO:0007669"/>
    <property type="project" value="UniProtKB-EC"/>
</dbReference>
<comment type="catalytic activity">
    <reaction evidence="1">
        <text>S-ubiquitinyl-[E2 ubiquitin-conjugating enzyme]-L-cysteine + [acceptor protein]-L-lysine = [E2 ubiquitin-conjugating enzyme]-L-cysteine + N(6)-ubiquitinyl-[acceptor protein]-L-lysine.</text>
        <dbReference type="EC" id="2.3.2.26"/>
    </reaction>
</comment>
<evidence type="ECO:0000256" key="2">
    <source>
        <dbReference type="ARBA" id="ARBA00012485"/>
    </source>
</evidence>
<dbReference type="PANTHER" id="PTHR45700:SF2">
    <property type="entry name" value="UBIQUITIN-PROTEIN LIGASE E3C"/>
    <property type="match status" value="1"/>
</dbReference>
<dbReference type="GO" id="GO:0006511">
    <property type="term" value="P:ubiquitin-dependent protein catabolic process"/>
    <property type="evidence" value="ECO:0007669"/>
    <property type="project" value="TreeGrafter"/>
</dbReference>
<dbReference type="Gene3D" id="3.90.1750.10">
    <property type="entry name" value="Hect, E3 ligase catalytic domains"/>
    <property type="match status" value="1"/>
</dbReference>
<keyword evidence="4 5" id="KW-0833">Ubl conjugation pathway</keyword>
<accession>A0AAF0Y6G4</accession>
<reference evidence="8" key="1">
    <citation type="submission" date="2023-10" db="EMBL/GenBank/DDBJ databases">
        <authorList>
            <person name="Noh H."/>
        </authorList>
    </citation>
    <scope>NUCLEOTIDE SEQUENCE</scope>
    <source>
        <strain evidence="8">DUCC4014</strain>
    </source>
</reference>
<dbReference type="CDD" id="cd23767">
    <property type="entry name" value="IQCD"/>
    <property type="match status" value="1"/>
</dbReference>
<dbReference type="GeneID" id="87807893"/>
<dbReference type="SUPFAM" id="SSF56204">
    <property type="entry name" value="Hect, E3 ligase catalytic domain"/>
    <property type="match status" value="1"/>
</dbReference>
<protein>
    <recommendedName>
        <fullName evidence="2">HECT-type E3 ubiquitin transferase</fullName>
        <ecNumber evidence="2">2.3.2.26</ecNumber>
    </recommendedName>
</protein>
<proteinExistence type="predicted"/>
<evidence type="ECO:0000313" key="9">
    <source>
        <dbReference type="Proteomes" id="UP000827549"/>
    </source>
</evidence>
<dbReference type="GO" id="GO:0000209">
    <property type="term" value="P:protein polyubiquitination"/>
    <property type="evidence" value="ECO:0007669"/>
    <property type="project" value="InterPro"/>
</dbReference>
<dbReference type="SMART" id="SM00119">
    <property type="entry name" value="HECTc"/>
    <property type="match status" value="1"/>
</dbReference>
<dbReference type="Proteomes" id="UP000827549">
    <property type="component" value="Chromosome 3"/>
</dbReference>
<name>A0AAF0Y6G4_9TREE</name>
<dbReference type="PANTHER" id="PTHR45700">
    <property type="entry name" value="UBIQUITIN-PROTEIN LIGASE E3C"/>
    <property type="match status" value="1"/>
</dbReference>
<evidence type="ECO:0000256" key="3">
    <source>
        <dbReference type="ARBA" id="ARBA00022679"/>
    </source>
</evidence>
<organism evidence="8 9">
    <name type="scientific">Vanrija pseudolonga</name>
    <dbReference type="NCBI Taxonomy" id="143232"/>
    <lineage>
        <taxon>Eukaryota</taxon>
        <taxon>Fungi</taxon>
        <taxon>Dikarya</taxon>
        <taxon>Basidiomycota</taxon>
        <taxon>Agaricomycotina</taxon>
        <taxon>Tremellomycetes</taxon>
        <taxon>Trichosporonales</taxon>
        <taxon>Trichosporonaceae</taxon>
        <taxon>Vanrija</taxon>
    </lineage>
</organism>
<feature type="domain" description="HECT" evidence="7">
    <location>
        <begin position="687"/>
        <end position="1016"/>
    </location>
</feature>
<sequence length="1016" mass="112205">MWNPDGSGRHAPVNLSTHSSSSSSALLNNIRAERTAREEQRKREAAATVIQSLWRGRSAAARVQNELLDAFERGQFPSVERGVRALVVLLGQDRPATRQRVGKILEAWTTAARQVDGAGHPAFAAGLTDPEYLLVFALVCARILGFVSGSPRTQLAAHLLSSLDAFLEPAAWGAVPDAQRAAFVTVLASQQWVETGVKVLKDLVAASLPKRKHASLQPLVRLLTPAILPITTDSPFVPPLVNVLLAVPSLASSIPITSVPYLSTHLALFSALLPAAAANPELLSQNGLATELGRTHFLANLATFGINGGLLARNGRQGMTDWMKVVGTVIGTLGEGWGQWVERAGATGAAGAHTRALARAAETIDSDDEAGDGRKVHRPVLPASVSTKLLLLTSSDQLATLASFVLNSTSPGLLGDFADFVLGILKAFRGSTRWEATLDAVLEGKRGRASVKQLWREGVRGKWDSSRRGWDNWQQNPNTSVLLLLSHVYSHFLLLAPDDEFFESQSNPLSLDEVKELSTIWRDLAFWGYMNGVAEHPSSTSGTDEVRSLFTRAVTRVAERNARRKFAPDNFWVMQTDLQGFVEAVKDEDHVLSGESEEHQEGPRYRPRHLSRRQLAFSSPRIGLLNNLPMAIPFGTRLQVFREFVRADQERLGISRYDRRTRHKATIRRTNLAEDGFRQLNRLGPALKGTIEISFVDKWGQEEAGIDGGGLFKEFLTEMSKEAFDTERGLWLANNSNELYPNPHSYSTESHQLQWYGFIGRVLGKALYEDILVDVTFAGFFLAKWLGRQSYLDDLASLDRELYNGLVKLKNLPNPEDLELYFTVTEDDFGVARSVDLVPGGSDIAVTAANRHEYIQLVCKYKLDRQIAQQSRAFFSGLSDIIDPTWLRMFDQQELAQLLGGEETPIDLTDLRQHAQVTGYEDGYTPQLFWKVVAGFTQEERRSLLRFVTGCSRPPLLGFGYLNPGFAIRNGGADTERLPTASSCANLLKLPDYKNERVLRTKLLQAINSGAGFDMS</sequence>
<dbReference type="InterPro" id="IPR035983">
    <property type="entry name" value="Hect_E3_ubiquitin_ligase"/>
</dbReference>
<dbReference type="FunFam" id="3.30.2160.10:FF:000002">
    <property type="entry name" value="Putative Ubiquitin-protein ligase E3C"/>
    <property type="match status" value="1"/>
</dbReference>
<keyword evidence="9" id="KW-1185">Reference proteome</keyword>
<dbReference type="CDD" id="cd00078">
    <property type="entry name" value="HECTc"/>
    <property type="match status" value="1"/>
</dbReference>
<dbReference type="InterPro" id="IPR000569">
    <property type="entry name" value="HECT_dom"/>
</dbReference>
<keyword evidence="3" id="KW-0808">Transferase</keyword>
<gene>
    <name evidence="8" type="primary">SPAC167.07c</name>
    <name evidence="8" type="ORF">LOC62_03G004657</name>
</gene>
<evidence type="ECO:0000313" key="8">
    <source>
        <dbReference type="EMBL" id="WOO81123.1"/>
    </source>
</evidence>
<evidence type="ECO:0000256" key="1">
    <source>
        <dbReference type="ARBA" id="ARBA00000885"/>
    </source>
</evidence>